<evidence type="ECO:0000313" key="2">
    <source>
        <dbReference type="EMBL" id="WTT21764.1"/>
    </source>
</evidence>
<evidence type="ECO:0000259" key="1">
    <source>
        <dbReference type="Pfam" id="PF00561"/>
    </source>
</evidence>
<dbReference type="InterPro" id="IPR050266">
    <property type="entry name" value="AB_hydrolase_sf"/>
</dbReference>
<gene>
    <name evidence="2" type="ORF">OHA22_42655</name>
</gene>
<dbReference type="SUPFAM" id="SSF53474">
    <property type="entry name" value="alpha/beta-Hydrolases"/>
    <property type="match status" value="1"/>
</dbReference>
<feature type="domain" description="AB hydrolase-1" evidence="1">
    <location>
        <begin position="39"/>
        <end position="142"/>
    </location>
</feature>
<sequence length="303" mass="32103">MASPARESATDVRRITLDADGITLSALLSEPVEAPPRAVVVALHGGGMNADYFTGPAHPSLSLLSLGAALGLTVLAVDRPGYRASAARLPAGLGVSEQAGLLRAALDDFAARYETGAGFFLLAHSYGGKVALVAAAEHPPQRLIGLDISGCGYAYAIDPGQVSKALERGWVPKSWGPLRLYPPGTFGAGRRLVEPMPHAERAELTRWPGLFRATAPGVEAPVRLTFAEHEAFWRHDDVALADLTAWFTAARHITVDRQSGAGHNISLGWAARSYHLRAIAFLESCLVPHEALPAAHADPDPRP</sequence>
<organism evidence="2">
    <name type="scientific">Streptomyces sp. NBC_00093</name>
    <dbReference type="NCBI Taxonomy" id="2975649"/>
    <lineage>
        <taxon>Bacteria</taxon>
        <taxon>Bacillati</taxon>
        <taxon>Actinomycetota</taxon>
        <taxon>Actinomycetes</taxon>
        <taxon>Kitasatosporales</taxon>
        <taxon>Streptomycetaceae</taxon>
        <taxon>Streptomyces</taxon>
    </lineage>
</organism>
<dbReference type="InterPro" id="IPR000073">
    <property type="entry name" value="AB_hydrolase_1"/>
</dbReference>
<dbReference type="EMBL" id="CP108222">
    <property type="protein sequence ID" value="WTT21764.1"/>
    <property type="molecule type" value="Genomic_DNA"/>
</dbReference>
<reference evidence="2" key="1">
    <citation type="submission" date="2022-10" db="EMBL/GenBank/DDBJ databases">
        <title>The complete genomes of actinobacterial strains from the NBC collection.</title>
        <authorList>
            <person name="Joergensen T.S."/>
            <person name="Alvarez Arevalo M."/>
            <person name="Sterndorff E.B."/>
            <person name="Faurdal D."/>
            <person name="Vuksanovic O."/>
            <person name="Mourched A.-S."/>
            <person name="Charusanti P."/>
            <person name="Shaw S."/>
            <person name="Blin K."/>
            <person name="Weber T."/>
        </authorList>
    </citation>
    <scope>NUCLEOTIDE SEQUENCE</scope>
    <source>
        <strain evidence="2">NBC_00093</strain>
    </source>
</reference>
<dbReference type="PANTHER" id="PTHR43798:SF33">
    <property type="entry name" value="HYDROLASE, PUTATIVE (AFU_ORTHOLOGUE AFUA_2G14860)-RELATED"/>
    <property type="match status" value="1"/>
</dbReference>
<dbReference type="PANTHER" id="PTHR43798">
    <property type="entry name" value="MONOACYLGLYCEROL LIPASE"/>
    <property type="match status" value="1"/>
</dbReference>
<dbReference type="Pfam" id="PF00561">
    <property type="entry name" value="Abhydrolase_1"/>
    <property type="match status" value="1"/>
</dbReference>
<dbReference type="GO" id="GO:0016020">
    <property type="term" value="C:membrane"/>
    <property type="evidence" value="ECO:0007669"/>
    <property type="project" value="TreeGrafter"/>
</dbReference>
<dbReference type="InterPro" id="IPR029058">
    <property type="entry name" value="AB_hydrolase_fold"/>
</dbReference>
<dbReference type="AlphaFoldDB" id="A0AAU2AAM5"/>
<accession>A0AAU2AAM5</accession>
<proteinExistence type="predicted"/>
<protein>
    <submittedName>
        <fullName evidence="2">Alpha/beta hydrolase</fullName>
    </submittedName>
</protein>
<keyword evidence="2" id="KW-0378">Hydrolase</keyword>
<dbReference type="Gene3D" id="3.40.50.1820">
    <property type="entry name" value="alpha/beta hydrolase"/>
    <property type="match status" value="1"/>
</dbReference>
<dbReference type="GO" id="GO:0016787">
    <property type="term" value="F:hydrolase activity"/>
    <property type="evidence" value="ECO:0007669"/>
    <property type="project" value="UniProtKB-KW"/>
</dbReference>
<name>A0AAU2AAM5_9ACTN</name>